<evidence type="ECO:0000256" key="4">
    <source>
        <dbReference type="ARBA" id="ARBA00022692"/>
    </source>
</evidence>
<feature type="transmembrane region" description="Helical" evidence="10">
    <location>
        <begin position="115"/>
        <end position="134"/>
    </location>
</feature>
<dbReference type="Gene3D" id="1.20.1070.10">
    <property type="entry name" value="Rhodopsin 7-helix transmembrane proteins"/>
    <property type="match status" value="1"/>
</dbReference>
<dbReference type="GO" id="GO:0035237">
    <property type="term" value="F:corazonin receptor activity"/>
    <property type="evidence" value="ECO:0007669"/>
    <property type="project" value="TreeGrafter"/>
</dbReference>
<dbReference type="VEuPathDB" id="VectorBase:AFUN2_008239"/>
<evidence type="ECO:0000256" key="6">
    <source>
        <dbReference type="ARBA" id="ARBA00023040"/>
    </source>
</evidence>
<keyword evidence="6" id="KW-0297">G-protein coupled receptor</keyword>
<sequence>MDLKAGKHLVAPAINNISCTNNRSELFQHTGPFDVIQALFIVLLTFLVISANLMVILVINSRRYAAYIHPQPRYLLTSLALNDLAIGLLIIPFSALPALLHCWPYGEIFCQIQQALLRGALSQQSAVILVCMAVDRYLCVLHPRIYHKRSSKKGCVAVLSVTWILCLTCFGMLVLPKGYYFNKTGLLACEPFYSKSSYRILSSCALYFPTTMVLMYCYGSSFHANRYRLATPSAASLSLNVSNSCGNGSTSHGPNANNASDRISGCGSGAGGGGGRREGDHIETLAGTTLTANGSGLEHHSCDGNTLTGITAITPMSVSFSEKVSLVCRH</sequence>
<comment type="similarity">
    <text evidence="2">Belongs to the G-protein coupled receptor 1 family.</text>
</comment>
<keyword evidence="4 10" id="KW-0812">Transmembrane</keyword>
<evidence type="ECO:0000256" key="1">
    <source>
        <dbReference type="ARBA" id="ARBA00004651"/>
    </source>
</evidence>
<keyword evidence="5 10" id="KW-1133">Transmembrane helix</keyword>
<organism evidence="12">
    <name type="scientific">Anopheles funestus</name>
    <name type="common">African malaria mosquito</name>
    <dbReference type="NCBI Taxonomy" id="62324"/>
    <lineage>
        <taxon>Eukaryota</taxon>
        <taxon>Metazoa</taxon>
        <taxon>Ecdysozoa</taxon>
        <taxon>Arthropoda</taxon>
        <taxon>Hexapoda</taxon>
        <taxon>Insecta</taxon>
        <taxon>Pterygota</taxon>
        <taxon>Neoptera</taxon>
        <taxon>Endopterygota</taxon>
        <taxon>Diptera</taxon>
        <taxon>Nematocera</taxon>
        <taxon>Culicoidea</taxon>
        <taxon>Culicidae</taxon>
        <taxon>Anophelinae</taxon>
        <taxon>Anopheles</taxon>
    </lineage>
</organism>
<proteinExistence type="inferred from homology"/>
<evidence type="ECO:0000313" key="12">
    <source>
        <dbReference type="EnsemblMetazoa" id="AFUN018762-PA"/>
    </source>
</evidence>
<feature type="transmembrane region" description="Helical" evidence="10">
    <location>
        <begin position="155"/>
        <end position="176"/>
    </location>
</feature>
<dbReference type="GO" id="GO:0005886">
    <property type="term" value="C:plasma membrane"/>
    <property type="evidence" value="ECO:0007669"/>
    <property type="project" value="UniProtKB-SubCell"/>
</dbReference>
<protein>
    <submittedName>
        <fullName evidence="12">G_PROTEIN_RECEP_F1_2 domain-containing protein</fullName>
    </submittedName>
</protein>
<dbReference type="STRING" id="62324.A0A4Y0BFJ1"/>
<evidence type="ECO:0000256" key="8">
    <source>
        <dbReference type="ARBA" id="ARBA00023170"/>
    </source>
</evidence>
<dbReference type="InterPro" id="IPR017452">
    <property type="entry name" value="GPCR_Rhodpsn_7TM"/>
</dbReference>
<feature type="domain" description="G-protein coupled receptors family 1 profile" evidence="11">
    <location>
        <begin position="51"/>
        <end position="218"/>
    </location>
</feature>
<keyword evidence="7 10" id="KW-0472">Membrane</keyword>
<keyword evidence="9" id="KW-0807">Transducer</keyword>
<dbReference type="InterPro" id="IPR000276">
    <property type="entry name" value="GPCR_Rhodpsn"/>
</dbReference>
<evidence type="ECO:0000256" key="7">
    <source>
        <dbReference type="ARBA" id="ARBA00023136"/>
    </source>
</evidence>
<reference evidence="12" key="1">
    <citation type="submission" date="2020-05" db="UniProtKB">
        <authorList>
            <consortium name="EnsemblMetazoa"/>
        </authorList>
    </citation>
    <scope>IDENTIFICATION</scope>
    <source>
        <strain evidence="12">FUMOZ</strain>
    </source>
</reference>
<evidence type="ECO:0000256" key="5">
    <source>
        <dbReference type="ARBA" id="ARBA00022989"/>
    </source>
</evidence>
<accession>A0A4Y0BFJ1</accession>
<dbReference type="SUPFAM" id="SSF81321">
    <property type="entry name" value="Family A G protein-coupled receptor-like"/>
    <property type="match status" value="1"/>
</dbReference>
<dbReference type="EnsemblMetazoa" id="AFUN018762-RA">
    <property type="protein sequence ID" value="AFUN018762-PA"/>
    <property type="gene ID" value="AFUN018762"/>
</dbReference>
<feature type="transmembrane region" description="Helical" evidence="10">
    <location>
        <begin position="196"/>
        <end position="218"/>
    </location>
</feature>
<comment type="subcellular location">
    <subcellularLocation>
        <location evidence="1">Cell membrane</location>
        <topology evidence="1">Multi-pass membrane protein</topology>
    </subcellularLocation>
</comment>
<evidence type="ECO:0000256" key="9">
    <source>
        <dbReference type="ARBA" id="ARBA00023224"/>
    </source>
</evidence>
<dbReference type="PANTHER" id="PTHR24230:SF141">
    <property type="entry name" value="G-PROTEIN COUPLED RECEPTORS FAMILY 1 PROFILE DOMAIN-CONTAINING PROTEIN"/>
    <property type="match status" value="1"/>
</dbReference>
<dbReference type="PRINTS" id="PR00237">
    <property type="entry name" value="GPCRRHODOPSN"/>
</dbReference>
<evidence type="ECO:0000259" key="11">
    <source>
        <dbReference type="PROSITE" id="PS50262"/>
    </source>
</evidence>
<dbReference type="AlphaFoldDB" id="A0A4Y0BFJ1"/>
<keyword evidence="8" id="KW-0675">Receptor</keyword>
<dbReference type="PROSITE" id="PS50262">
    <property type="entry name" value="G_PROTEIN_RECEP_F1_2"/>
    <property type="match status" value="1"/>
</dbReference>
<keyword evidence="3" id="KW-1003">Cell membrane</keyword>
<feature type="transmembrane region" description="Helical" evidence="10">
    <location>
        <begin position="80"/>
        <end position="100"/>
    </location>
</feature>
<dbReference type="CDD" id="cd00637">
    <property type="entry name" value="7tm_classA_rhodopsin-like"/>
    <property type="match status" value="1"/>
</dbReference>
<evidence type="ECO:0000256" key="2">
    <source>
        <dbReference type="ARBA" id="ARBA00010663"/>
    </source>
</evidence>
<dbReference type="Pfam" id="PF00001">
    <property type="entry name" value="7tm_1"/>
    <property type="match status" value="1"/>
</dbReference>
<evidence type="ECO:0000256" key="10">
    <source>
        <dbReference type="SAM" id="Phobius"/>
    </source>
</evidence>
<name>A0A4Y0BFJ1_ANOFN</name>
<feature type="transmembrane region" description="Helical" evidence="10">
    <location>
        <begin position="35"/>
        <end position="59"/>
    </location>
</feature>
<dbReference type="VEuPathDB" id="VectorBase:AFUN018762"/>
<evidence type="ECO:0000256" key="3">
    <source>
        <dbReference type="ARBA" id="ARBA00022475"/>
    </source>
</evidence>
<dbReference type="PANTHER" id="PTHR24230">
    <property type="entry name" value="G-PROTEIN COUPLED RECEPTOR"/>
    <property type="match status" value="1"/>
</dbReference>